<dbReference type="Proteomes" id="UP000254118">
    <property type="component" value="Unassembled WGS sequence"/>
</dbReference>
<gene>
    <name evidence="2" type="ORF">NCTC7915_00822</name>
</gene>
<dbReference type="RefSeq" id="WP_181816020.1">
    <property type="nucleotide sequence ID" value="NZ_UFYA01000001.1"/>
</dbReference>
<sequence length="54" mass="5791">MSDIEFQAVCRSGCVLLLGVPCGVAGLLCSEVAYYLTDWLSGMASQFEVWGAKD</sequence>
<evidence type="ECO:0000313" key="2">
    <source>
        <dbReference type="EMBL" id="STD07492.1"/>
    </source>
</evidence>
<keyword evidence="1" id="KW-1133">Transmembrane helix</keyword>
<protein>
    <submittedName>
        <fullName evidence="2">Uncharacterized protein</fullName>
    </submittedName>
</protein>
<dbReference type="AlphaFoldDB" id="A0AA46H043"/>
<evidence type="ECO:0000313" key="3">
    <source>
        <dbReference type="Proteomes" id="UP000254118"/>
    </source>
</evidence>
<keyword evidence="1" id="KW-0812">Transmembrane</keyword>
<feature type="transmembrane region" description="Helical" evidence="1">
    <location>
        <begin position="12"/>
        <end position="36"/>
    </location>
</feature>
<name>A0AA46H043_9MICO</name>
<reference evidence="2 3" key="1">
    <citation type="submission" date="2018-06" db="EMBL/GenBank/DDBJ databases">
        <authorList>
            <consortium name="Pathogen Informatics"/>
            <person name="Doyle S."/>
        </authorList>
    </citation>
    <scope>NUCLEOTIDE SEQUENCE [LARGE SCALE GENOMIC DNA]</scope>
    <source>
        <strain evidence="2 3">NCTC7915</strain>
    </source>
</reference>
<organism evidence="2 3">
    <name type="scientific">Dermatophilus congolensis</name>
    <dbReference type="NCBI Taxonomy" id="1863"/>
    <lineage>
        <taxon>Bacteria</taxon>
        <taxon>Bacillati</taxon>
        <taxon>Actinomycetota</taxon>
        <taxon>Actinomycetes</taxon>
        <taxon>Micrococcales</taxon>
        <taxon>Dermatophilaceae</taxon>
        <taxon>Dermatophilus</taxon>
    </lineage>
</organism>
<dbReference type="EMBL" id="UFYA01000001">
    <property type="protein sequence ID" value="STD07492.1"/>
    <property type="molecule type" value="Genomic_DNA"/>
</dbReference>
<evidence type="ECO:0000256" key="1">
    <source>
        <dbReference type="SAM" id="Phobius"/>
    </source>
</evidence>
<proteinExistence type="predicted"/>
<comment type="caution">
    <text evidence="2">The sequence shown here is derived from an EMBL/GenBank/DDBJ whole genome shotgun (WGS) entry which is preliminary data.</text>
</comment>
<accession>A0AA46H043</accession>
<keyword evidence="1" id="KW-0472">Membrane</keyword>